<evidence type="ECO:0000313" key="1">
    <source>
        <dbReference type="EMBL" id="KAK9094080.1"/>
    </source>
</evidence>
<comment type="caution">
    <text evidence="1">The sequence shown here is derived from an EMBL/GenBank/DDBJ whole genome shotgun (WGS) entry which is preliminary data.</text>
</comment>
<dbReference type="AlphaFoldDB" id="A0AAP0HSJ4"/>
<dbReference type="EMBL" id="JBBNAG010000011">
    <property type="protein sequence ID" value="KAK9094080.1"/>
    <property type="molecule type" value="Genomic_DNA"/>
</dbReference>
<reference evidence="1 2" key="1">
    <citation type="submission" date="2024-01" db="EMBL/GenBank/DDBJ databases">
        <title>Genome assemblies of Stephania.</title>
        <authorList>
            <person name="Yang L."/>
        </authorList>
    </citation>
    <scope>NUCLEOTIDE SEQUENCE [LARGE SCALE GENOMIC DNA]</scope>
    <source>
        <strain evidence="1">JXDWG</strain>
        <tissue evidence="1">Leaf</tissue>
    </source>
</reference>
<name>A0AAP0HSJ4_9MAGN</name>
<proteinExistence type="predicted"/>
<keyword evidence="2" id="KW-1185">Reference proteome</keyword>
<evidence type="ECO:0000313" key="2">
    <source>
        <dbReference type="Proteomes" id="UP001419268"/>
    </source>
</evidence>
<dbReference type="Proteomes" id="UP001419268">
    <property type="component" value="Unassembled WGS sequence"/>
</dbReference>
<gene>
    <name evidence="1" type="ORF">Scep_025549</name>
</gene>
<accession>A0AAP0HSJ4</accession>
<sequence>MSSAMPFVVLKESLQFLHLAPNTIPDTGENREPTVLHSCAINHQLLLSTRYSPQLHQCLTCTSLVSASATPCSVRLL</sequence>
<organism evidence="1 2">
    <name type="scientific">Stephania cephalantha</name>
    <dbReference type="NCBI Taxonomy" id="152367"/>
    <lineage>
        <taxon>Eukaryota</taxon>
        <taxon>Viridiplantae</taxon>
        <taxon>Streptophyta</taxon>
        <taxon>Embryophyta</taxon>
        <taxon>Tracheophyta</taxon>
        <taxon>Spermatophyta</taxon>
        <taxon>Magnoliopsida</taxon>
        <taxon>Ranunculales</taxon>
        <taxon>Menispermaceae</taxon>
        <taxon>Menispermoideae</taxon>
        <taxon>Cissampelideae</taxon>
        <taxon>Stephania</taxon>
    </lineage>
</organism>
<protein>
    <submittedName>
        <fullName evidence="1">Uncharacterized protein</fullName>
    </submittedName>
</protein>